<comment type="caution">
    <text evidence="1">The sequence shown here is derived from an EMBL/GenBank/DDBJ whole genome shotgun (WGS) entry which is preliminary data.</text>
</comment>
<accession>A0ACB1A4C0</accession>
<sequence>MPVLFCLSLGKTATLGHNSGAVAVVNLLIHNSDIIRIIQIRGKYSDYSEIRRAHQILIQRRRCQLKCGRHSSRSNSSIRQGLANLSQFYSDQFEL</sequence>
<gene>
    <name evidence="1" type="ORF">MENTE1834_LOCUS32442</name>
</gene>
<dbReference type="Proteomes" id="UP001497535">
    <property type="component" value="Unassembled WGS sequence"/>
</dbReference>
<keyword evidence="2" id="KW-1185">Reference proteome</keyword>
<reference evidence="1" key="1">
    <citation type="submission" date="2023-11" db="EMBL/GenBank/DDBJ databases">
        <authorList>
            <person name="Poullet M."/>
        </authorList>
    </citation>
    <scope>NUCLEOTIDE SEQUENCE</scope>
    <source>
        <strain evidence="1">E1834</strain>
    </source>
</reference>
<evidence type="ECO:0000313" key="2">
    <source>
        <dbReference type="Proteomes" id="UP001497535"/>
    </source>
</evidence>
<evidence type="ECO:0000313" key="1">
    <source>
        <dbReference type="EMBL" id="CAK5085015.1"/>
    </source>
</evidence>
<organism evidence="1 2">
    <name type="scientific">Meloidogyne enterolobii</name>
    <name type="common">Root-knot nematode worm</name>
    <name type="synonym">Meloidogyne mayaguensis</name>
    <dbReference type="NCBI Taxonomy" id="390850"/>
    <lineage>
        <taxon>Eukaryota</taxon>
        <taxon>Metazoa</taxon>
        <taxon>Ecdysozoa</taxon>
        <taxon>Nematoda</taxon>
        <taxon>Chromadorea</taxon>
        <taxon>Rhabditida</taxon>
        <taxon>Tylenchina</taxon>
        <taxon>Tylenchomorpha</taxon>
        <taxon>Tylenchoidea</taxon>
        <taxon>Meloidogynidae</taxon>
        <taxon>Meloidogyninae</taxon>
        <taxon>Meloidogyne</taxon>
    </lineage>
</organism>
<proteinExistence type="predicted"/>
<dbReference type="EMBL" id="CAVMJV010000056">
    <property type="protein sequence ID" value="CAK5085015.1"/>
    <property type="molecule type" value="Genomic_DNA"/>
</dbReference>
<name>A0ACB1A4C0_MELEN</name>
<protein>
    <submittedName>
        <fullName evidence="1">Uncharacterized protein</fullName>
    </submittedName>
</protein>